<organism evidence="2 3">
    <name type="scientific">Bifidobacterium longum subsp. longum</name>
    <dbReference type="NCBI Taxonomy" id="1679"/>
    <lineage>
        <taxon>Bacteria</taxon>
        <taxon>Bacillati</taxon>
        <taxon>Actinomycetota</taxon>
        <taxon>Actinomycetes</taxon>
        <taxon>Bifidobacteriales</taxon>
        <taxon>Bifidobacteriaceae</taxon>
        <taxon>Bifidobacterium</taxon>
    </lineage>
</organism>
<feature type="region of interest" description="Disordered" evidence="1">
    <location>
        <begin position="1"/>
        <end position="30"/>
    </location>
</feature>
<feature type="compositionally biased region" description="Polar residues" evidence="1">
    <location>
        <begin position="19"/>
        <end position="30"/>
    </location>
</feature>
<dbReference type="EMBL" id="SHSV01000009">
    <property type="protein sequence ID" value="TCF46855.1"/>
    <property type="molecule type" value="Genomic_DNA"/>
</dbReference>
<evidence type="ECO:0000313" key="3">
    <source>
        <dbReference type="Proteomes" id="UP000292692"/>
    </source>
</evidence>
<proteinExistence type="predicted"/>
<name>A0A4R0V2E1_BIFLL</name>
<evidence type="ECO:0000313" key="2">
    <source>
        <dbReference type="EMBL" id="TCF46855.1"/>
    </source>
</evidence>
<dbReference type="AlphaFoldDB" id="A0A4R0V2E1"/>
<comment type="caution">
    <text evidence="2">The sequence shown here is derived from an EMBL/GenBank/DDBJ whole genome shotgun (WGS) entry which is preliminary data.</text>
</comment>
<protein>
    <submittedName>
        <fullName evidence="2">Uncharacterized protein</fullName>
    </submittedName>
</protein>
<gene>
    <name evidence="2" type="ORF">MCC10102_0686</name>
</gene>
<accession>A0A4R0V2E1</accession>
<reference evidence="2 3" key="1">
    <citation type="journal article" date="2018" name="Sci. Rep.">
        <title>Genomic diversity and distribution of Bifidobacterium longum subsp. longum across the human lifespan.</title>
        <authorList>
            <person name="Odamaki T."/>
            <person name="Bottacini F."/>
            <person name="Kato K."/>
            <person name="Mitsuyama E."/>
            <person name="Yoshida K."/>
            <person name="Horigome A."/>
            <person name="Xiao J.Z."/>
            <person name="van Sinderen D."/>
        </authorList>
    </citation>
    <scope>NUCLEOTIDE SEQUENCE [LARGE SCALE GENOMIC DNA]</scope>
    <source>
        <strain evidence="2 3">MCC10102</strain>
    </source>
</reference>
<dbReference type="Proteomes" id="UP000292692">
    <property type="component" value="Unassembled WGS sequence"/>
</dbReference>
<evidence type="ECO:0000256" key="1">
    <source>
        <dbReference type="SAM" id="MobiDB-lite"/>
    </source>
</evidence>
<sequence>MQETHPLRVFPDGGDEHVTSNLKVDSSGSRRTQTGIIFKSPCPSQMNCAPFVGRC</sequence>